<protein>
    <submittedName>
        <fullName evidence="2">Formamidase</fullName>
    </submittedName>
</protein>
<feature type="domain" description="Putative regulatory protein FmdB zinc ribbon" evidence="1">
    <location>
        <begin position="1"/>
        <end position="41"/>
    </location>
</feature>
<organism evidence="2 3">
    <name type="scientific">Cellvibrio mixtus</name>
    <dbReference type="NCBI Taxonomy" id="39650"/>
    <lineage>
        <taxon>Bacteria</taxon>
        <taxon>Pseudomonadati</taxon>
        <taxon>Pseudomonadota</taxon>
        <taxon>Gammaproteobacteria</taxon>
        <taxon>Cellvibrionales</taxon>
        <taxon>Cellvibrionaceae</taxon>
        <taxon>Cellvibrio</taxon>
    </lineage>
</organism>
<accession>A0A266Q1W0</accession>
<evidence type="ECO:0000259" key="1">
    <source>
        <dbReference type="SMART" id="SM00834"/>
    </source>
</evidence>
<dbReference type="RefSeq" id="WP_094986122.1">
    <property type="nucleotide sequence ID" value="NZ_NHNI01000003.1"/>
</dbReference>
<keyword evidence="3" id="KW-1185">Reference proteome</keyword>
<reference evidence="3" key="1">
    <citation type="submission" date="2017-05" db="EMBL/GenBank/DDBJ databases">
        <authorList>
            <person name="Barney B.M."/>
        </authorList>
    </citation>
    <scope>NUCLEOTIDE SEQUENCE [LARGE SCALE GENOMIC DNA]</scope>
    <source>
        <strain evidence="3">PSBB022</strain>
    </source>
</reference>
<dbReference type="AlphaFoldDB" id="A0A266Q1W0"/>
<dbReference type="Proteomes" id="UP000216101">
    <property type="component" value="Unassembled WGS sequence"/>
</dbReference>
<dbReference type="NCBIfam" id="TIGR02605">
    <property type="entry name" value="CxxC_CxxC_SSSS"/>
    <property type="match status" value="1"/>
</dbReference>
<dbReference type="EMBL" id="NHNI01000003">
    <property type="protein sequence ID" value="OZY83843.1"/>
    <property type="molecule type" value="Genomic_DNA"/>
</dbReference>
<name>A0A266Q1W0_9GAMM</name>
<gene>
    <name evidence="2" type="ORF">CBP51_18675</name>
</gene>
<proteinExistence type="predicted"/>
<dbReference type="SMART" id="SM00834">
    <property type="entry name" value="CxxC_CXXC_SSSS"/>
    <property type="match status" value="1"/>
</dbReference>
<comment type="caution">
    <text evidence="2">The sequence shown here is derived from an EMBL/GenBank/DDBJ whole genome shotgun (WGS) entry which is preliminary data.</text>
</comment>
<evidence type="ECO:0000313" key="3">
    <source>
        <dbReference type="Proteomes" id="UP000216101"/>
    </source>
</evidence>
<dbReference type="InterPro" id="IPR013429">
    <property type="entry name" value="Regulatory_FmdB_Zinc_ribbon"/>
</dbReference>
<dbReference type="STRING" id="1209072.GCA_000766945_03188"/>
<dbReference type="Pfam" id="PF09723">
    <property type="entry name" value="Zn_ribbon_8"/>
    <property type="match status" value="1"/>
</dbReference>
<evidence type="ECO:0000313" key="2">
    <source>
        <dbReference type="EMBL" id="OZY83843.1"/>
    </source>
</evidence>
<sequence>MPVYDYKCPEHGLFYELAAMDESSQPRNCPTCSKLCARVLMVAPEFLDMKTENRAAHTRNEMAVHSPILSTPDYRAEQQARREHKHGKGCGCGDKPIRKSNLLYTAEGNKMFPSMRPWMISH</sequence>